<keyword evidence="1" id="KW-0812">Transmembrane</keyword>
<feature type="domain" description="DUF4010" evidence="3">
    <location>
        <begin position="182"/>
        <end position="392"/>
    </location>
</feature>
<evidence type="ECO:0000259" key="3">
    <source>
        <dbReference type="Pfam" id="PF13194"/>
    </source>
</evidence>
<dbReference type="RefSeq" id="WP_188072966.1">
    <property type="nucleotide sequence ID" value="NZ_JACIDT010000012.1"/>
</dbReference>
<sequence length="422" mass="43589">MTPALALLLATGIGLLIGLERGWRHRDERAGGRIAGIRTFALLGLGGGLSGLAATALSPWFGVVGVAGLSIVIILAHRARLDEPDDYVSATSAVAGLLTVSLGLIVAIGYPKEGIIAGGTAALILSMREELHNWLRSLSEKDIKAAAQYGAITLVVLPLLPDRAMGPYEAFNPRMLWLVVAFVTGLSFAGYWASRRFGQARGLIVASAIGATYSSTAVTLDLARRLRGAGEGGAGEEKATLRAGIAAATALMPMRTLILCAVVAPQALGSFALRVGPAVAAATLYALAVAIRASKDGDGEGPKTARNPFDFWPAVGFAAMVAAIILFSRWVIDRYGDMGATFVIGFTGLYDVDAAIIAAGSLPQQEFGQERLGLILTLPVLANNAMKLVLVLGLAGLRAGLAAAVPLLLVTAMIGGALLISL</sequence>
<feature type="transmembrane region" description="Helical" evidence="1">
    <location>
        <begin position="35"/>
        <end position="54"/>
    </location>
</feature>
<dbReference type="Pfam" id="PF02308">
    <property type="entry name" value="MgtC"/>
    <property type="match status" value="1"/>
</dbReference>
<evidence type="ECO:0000313" key="5">
    <source>
        <dbReference type="Proteomes" id="UP000571950"/>
    </source>
</evidence>
<feature type="transmembrane region" description="Helical" evidence="1">
    <location>
        <begin position="60"/>
        <end position="76"/>
    </location>
</feature>
<accession>A0A7W6BI69</accession>
<reference evidence="4 5" key="1">
    <citation type="submission" date="2020-08" db="EMBL/GenBank/DDBJ databases">
        <title>Genomic Encyclopedia of Type Strains, Phase IV (KMG-IV): sequencing the most valuable type-strain genomes for metagenomic binning, comparative biology and taxonomic classification.</title>
        <authorList>
            <person name="Goeker M."/>
        </authorList>
    </citation>
    <scope>NUCLEOTIDE SEQUENCE [LARGE SCALE GENOMIC DNA]</scope>
    <source>
        <strain evidence="4 5">DSM 26189</strain>
    </source>
</reference>
<dbReference type="InterPro" id="IPR025105">
    <property type="entry name" value="DUF4010"/>
</dbReference>
<feature type="transmembrane region" description="Helical" evidence="1">
    <location>
        <begin position="88"/>
        <end position="108"/>
    </location>
</feature>
<name>A0A7W6BI69_9SPHN</name>
<feature type="transmembrane region" description="Helical" evidence="1">
    <location>
        <begin position="6"/>
        <end position="23"/>
    </location>
</feature>
<dbReference type="EMBL" id="JACIDT010000012">
    <property type="protein sequence ID" value="MBB3927466.1"/>
    <property type="molecule type" value="Genomic_DNA"/>
</dbReference>
<gene>
    <name evidence="4" type="ORF">GGR43_003197</name>
</gene>
<feature type="domain" description="MgtC/SapB/SrpB/YhiD N-terminal" evidence="2">
    <location>
        <begin position="7"/>
        <end position="133"/>
    </location>
</feature>
<protein>
    <submittedName>
        <fullName evidence="4">Uncharacterized membrane protein (DUF4010 family)</fullName>
    </submittedName>
</protein>
<evidence type="ECO:0000313" key="4">
    <source>
        <dbReference type="EMBL" id="MBB3927466.1"/>
    </source>
</evidence>
<feature type="transmembrane region" description="Helical" evidence="1">
    <location>
        <begin position="311"/>
        <end position="332"/>
    </location>
</feature>
<feature type="transmembrane region" description="Helical" evidence="1">
    <location>
        <begin position="175"/>
        <end position="193"/>
    </location>
</feature>
<dbReference type="InterPro" id="IPR049177">
    <property type="entry name" value="MgtC_SapB_SrpB_YhiD_N"/>
</dbReference>
<feature type="transmembrane region" description="Helical" evidence="1">
    <location>
        <begin position="401"/>
        <end position="420"/>
    </location>
</feature>
<feature type="transmembrane region" description="Helical" evidence="1">
    <location>
        <begin position="338"/>
        <end position="360"/>
    </location>
</feature>
<feature type="transmembrane region" description="Helical" evidence="1">
    <location>
        <begin position="271"/>
        <end position="291"/>
    </location>
</feature>
<keyword evidence="1" id="KW-0472">Membrane</keyword>
<dbReference type="Proteomes" id="UP000571950">
    <property type="component" value="Unassembled WGS sequence"/>
</dbReference>
<comment type="caution">
    <text evidence="4">The sequence shown here is derived from an EMBL/GenBank/DDBJ whole genome shotgun (WGS) entry which is preliminary data.</text>
</comment>
<dbReference type="PANTHER" id="PTHR39084:SF1">
    <property type="entry name" value="DUF4010 DOMAIN-CONTAINING PROTEIN"/>
    <property type="match status" value="1"/>
</dbReference>
<evidence type="ECO:0000259" key="2">
    <source>
        <dbReference type="Pfam" id="PF02308"/>
    </source>
</evidence>
<dbReference type="Pfam" id="PF13194">
    <property type="entry name" value="DUF4010"/>
    <property type="match status" value="1"/>
</dbReference>
<keyword evidence="5" id="KW-1185">Reference proteome</keyword>
<dbReference type="PANTHER" id="PTHR39084">
    <property type="entry name" value="MEMBRANE PROTEIN-RELATED"/>
    <property type="match status" value="1"/>
</dbReference>
<feature type="transmembrane region" description="Helical" evidence="1">
    <location>
        <begin position="372"/>
        <end position="395"/>
    </location>
</feature>
<proteinExistence type="predicted"/>
<feature type="transmembrane region" description="Helical" evidence="1">
    <location>
        <begin position="245"/>
        <end position="265"/>
    </location>
</feature>
<keyword evidence="1" id="KW-1133">Transmembrane helix</keyword>
<dbReference type="AlphaFoldDB" id="A0A7W6BI69"/>
<organism evidence="4 5">
    <name type="scientific">Sphingobium jiangsuense</name>
    <dbReference type="NCBI Taxonomy" id="870476"/>
    <lineage>
        <taxon>Bacteria</taxon>
        <taxon>Pseudomonadati</taxon>
        <taxon>Pseudomonadota</taxon>
        <taxon>Alphaproteobacteria</taxon>
        <taxon>Sphingomonadales</taxon>
        <taxon>Sphingomonadaceae</taxon>
        <taxon>Sphingobium</taxon>
    </lineage>
</organism>
<evidence type="ECO:0000256" key="1">
    <source>
        <dbReference type="SAM" id="Phobius"/>
    </source>
</evidence>